<dbReference type="OrthoDB" id="6509908at2759"/>
<comment type="subcellular location">
    <subcellularLocation>
        <location evidence="1">Membrane</location>
        <topology evidence="1">Multi-pass membrane protein</topology>
    </subcellularLocation>
</comment>
<dbReference type="PANTHER" id="PTHR11360:SF177">
    <property type="entry name" value="RIBOFLAVIN TRANSPORTER MCH5"/>
    <property type="match status" value="1"/>
</dbReference>
<comment type="caution">
    <text evidence="5">The sequence shown here is derived from an EMBL/GenBank/DDBJ whole genome shotgun (WGS) entry which is preliminary data.</text>
</comment>
<dbReference type="GeneID" id="36517645"/>
<dbReference type="GO" id="GO:0022857">
    <property type="term" value="F:transmembrane transporter activity"/>
    <property type="evidence" value="ECO:0007669"/>
    <property type="project" value="InterPro"/>
</dbReference>
<proteinExistence type="inferred from homology"/>
<feature type="transmembrane region" description="Helical" evidence="3">
    <location>
        <begin position="101"/>
        <end position="123"/>
    </location>
</feature>
<gene>
    <name evidence="5" type="ORF">B9G98_03897</name>
</gene>
<feature type="domain" description="Major facilitator superfamily (MFS) profile" evidence="4">
    <location>
        <begin position="62"/>
        <end position="442"/>
    </location>
</feature>
<keyword evidence="3" id="KW-1133">Transmembrane helix</keyword>
<evidence type="ECO:0000256" key="2">
    <source>
        <dbReference type="ARBA" id="ARBA00006727"/>
    </source>
</evidence>
<dbReference type="Proteomes" id="UP000238350">
    <property type="component" value="Unassembled WGS sequence"/>
</dbReference>
<feature type="transmembrane region" description="Helical" evidence="3">
    <location>
        <begin position="327"/>
        <end position="348"/>
    </location>
</feature>
<dbReference type="PROSITE" id="PS50850">
    <property type="entry name" value="MFS"/>
    <property type="match status" value="1"/>
</dbReference>
<evidence type="ECO:0000313" key="5">
    <source>
        <dbReference type="EMBL" id="PRT56277.1"/>
    </source>
</evidence>
<evidence type="ECO:0000256" key="1">
    <source>
        <dbReference type="ARBA" id="ARBA00004141"/>
    </source>
</evidence>
<dbReference type="GO" id="GO:0016020">
    <property type="term" value="C:membrane"/>
    <property type="evidence" value="ECO:0007669"/>
    <property type="project" value="UniProtKB-SubCell"/>
</dbReference>
<dbReference type="InterPro" id="IPR050327">
    <property type="entry name" value="Proton-linked_MCT"/>
</dbReference>
<feature type="transmembrane region" description="Helical" evidence="3">
    <location>
        <begin position="187"/>
        <end position="207"/>
    </location>
</feature>
<dbReference type="EMBL" id="NDIQ01000022">
    <property type="protein sequence ID" value="PRT56277.1"/>
    <property type="molecule type" value="Genomic_DNA"/>
</dbReference>
<evidence type="ECO:0000313" key="6">
    <source>
        <dbReference type="Proteomes" id="UP000238350"/>
    </source>
</evidence>
<dbReference type="InterPro" id="IPR011701">
    <property type="entry name" value="MFS"/>
</dbReference>
<feature type="transmembrane region" description="Helical" evidence="3">
    <location>
        <begin position="415"/>
        <end position="436"/>
    </location>
</feature>
<feature type="transmembrane region" description="Helical" evidence="3">
    <location>
        <begin position="354"/>
        <end position="378"/>
    </location>
</feature>
<protein>
    <submittedName>
        <fullName evidence="5">Putative transporter MCH4</fullName>
    </submittedName>
</protein>
<dbReference type="PANTHER" id="PTHR11360">
    <property type="entry name" value="MONOCARBOXYLATE TRANSPORTER"/>
    <property type="match status" value="1"/>
</dbReference>
<name>A0A2T0FMT1_9ASCO</name>
<organism evidence="5 6">
    <name type="scientific">Wickerhamiella sorbophila</name>
    <dbReference type="NCBI Taxonomy" id="45607"/>
    <lineage>
        <taxon>Eukaryota</taxon>
        <taxon>Fungi</taxon>
        <taxon>Dikarya</taxon>
        <taxon>Ascomycota</taxon>
        <taxon>Saccharomycotina</taxon>
        <taxon>Dipodascomycetes</taxon>
        <taxon>Dipodascales</taxon>
        <taxon>Trichomonascaceae</taxon>
        <taxon>Wickerhamiella</taxon>
    </lineage>
</organism>
<keyword evidence="6" id="KW-1185">Reference proteome</keyword>
<sequence length="448" mass="48805">MLDIVQAASKERSAPGEKPPEVVAIEDVSPKSSDVLQPKANALGYDTGEDMTFPKEGIRAWLVVLGSWCGMIATFGIANTTGVLQEYLVKHTLSQYSESDVSWIFSIWLFIMFVGSIQVGPLFDTFGARALLIPGGVCQVLSVFFLAWSKEYYQFILGFSVLGGLGSTMIFNPCITVIAHWFWKRRAFATGIAASGGAIGGIMFSLSLSKLLETTSYAWSIRVMGFVVLFLCAVCATLVDSRGQKKKAFTNAVIDFKALKDWEFLTLTFAVFLVEWGVFIPINYIASYCVSRGLTTTYSNQVLAYLNVGSVFGRACPGYFADKWGAFNVMITTSFICGVLCLAVWLPAGSTKAGVTAFAVLFGFWSGSTISLTPVCVARLSPTKDYGRRYGTCYFFSSFAALTGLPIAGSLTDHHFLGLILFAGLIYLLGSLFFLISRLFAVGKQPIF</sequence>
<keyword evidence="3" id="KW-0812">Transmembrane</keyword>
<comment type="similarity">
    <text evidence="2">Belongs to the major facilitator superfamily. Monocarboxylate porter (TC 2.A.1.13) family.</text>
</comment>
<dbReference type="Gene3D" id="1.20.1250.20">
    <property type="entry name" value="MFS general substrate transporter like domains"/>
    <property type="match status" value="2"/>
</dbReference>
<accession>A0A2T0FMT1</accession>
<dbReference type="AlphaFoldDB" id="A0A2T0FMT1"/>
<feature type="transmembrane region" description="Helical" evidence="3">
    <location>
        <begin position="130"/>
        <end position="149"/>
    </location>
</feature>
<feature type="transmembrane region" description="Helical" evidence="3">
    <location>
        <begin position="60"/>
        <end position="81"/>
    </location>
</feature>
<evidence type="ECO:0000256" key="3">
    <source>
        <dbReference type="SAM" id="Phobius"/>
    </source>
</evidence>
<dbReference type="InterPro" id="IPR020846">
    <property type="entry name" value="MFS_dom"/>
</dbReference>
<dbReference type="CDD" id="cd17352">
    <property type="entry name" value="MFS_MCT_SLC16"/>
    <property type="match status" value="1"/>
</dbReference>
<feature type="transmembrane region" description="Helical" evidence="3">
    <location>
        <begin position="390"/>
        <end position="409"/>
    </location>
</feature>
<dbReference type="InterPro" id="IPR036259">
    <property type="entry name" value="MFS_trans_sf"/>
</dbReference>
<feature type="transmembrane region" description="Helical" evidence="3">
    <location>
        <begin position="155"/>
        <end position="175"/>
    </location>
</feature>
<feature type="transmembrane region" description="Helical" evidence="3">
    <location>
        <begin position="219"/>
        <end position="239"/>
    </location>
</feature>
<dbReference type="RefSeq" id="XP_024666222.1">
    <property type="nucleotide sequence ID" value="XM_024810454.1"/>
</dbReference>
<evidence type="ECO:0000259" key="4">
    <source>
        <dbReference type="PROSITE" id="PS50850"/>
    </source>
</evidence>
<keyword evidence="3" id="KW-0472">Membrane</keyword>
<dbReference type="Pfam" id="PF07690">
    <property type="entry name" value="MFS_1"/>
    <property type="match status" value="1"/>
</dbReference>
<dbReference type="SUPFAM" id="SSF103473">
    <property type="entry name" value="MFS general substrate transporter"/>
    <property type="match status" value="1"/>
</dbReference>
<reference evidence="5 6" key="1">
    <citation type="submission" date="2017-04" db="EMBL/GenBank/DDBJ databases">
        <title>Genome sequencing of [Candida] sorbophila.</title>
        <authorList>
            <person name="Ahn J.O."/>
        </authorList>
    </citation>
    <scope>NUCLEOTIDE SEQUENCE [LARGE SCALE GENOMIC DNA]</scope>
    <source>
        <strain evidence="5 6">DS02</strain>
    </source>
</reference>
<feature type="transmembrane region" description="Helical" evidence="3">
    <location>
        <begin position="264"/>
        <end position="282"/>
    </location>
</feature>